<name>G8C3Y6_9MOLU</name>
<dbReference type="Gene3D" id="2.20.28.120">
    <property type="entry name" value="Ribosomal protein L33"/>
    <property type="match status" value="1"/>
</dbReference>
<keyword evidence="2 5" id="KW-0689">Ribosomal protein</keyword>
<dbReference type="OrthoDB" id="9801333at2"/>
<comment type="similarity">
    <text evidence="1 5">Belongs to the bacterial ribosomal protein bL33 family.</text>
</comment>
<proteinExistence type="inferred from homology"/>
<dbReference type="HOGENOM" id="CLU_190949_0_2_14"/>
<dbReference type="NCBIfam" id="TIGR01023">
    <property type="entry name" value="rpmG_bact"/>
    <property type="match status" value="1"/>
</dbReference>
<dbReference type="GO" id="GO:0005840">
    <property type="term" value="C:ribosome"/>
    <property type="evidence" value="ECO:0007669"/>
    <property type="project" value="UniProtKB-KW"/>
</dbReference>
<reference evidence="6" key="2">
    <citation type="submission" date="2011-11" db="EMBL/GenBank/DDBJ databases">
        <authorList>
            <person name="Barker E."/>
        </authorList>
    </citation>
    <scope>NUCLEOTIDE SEQUENCE</scope>
    <source>
        <strain evidence="6">Birmingham 1</strain>
    </source>
</reference>
<protein>
    <recommendedName>
        <fullName evidence="4 5">Large ribosomal subunit protein bL33</fullName>
    </recommendedName>
</protein>
<keyword evidence="3 5" id="KW-0687">Ribonucleoprotein</keyword>
<evidence type="ECO:0000313" key="6">
    <source>
        <dbReference type="EMBL" id="CCE67034.1"/>
    </source>
</evidence>
<dbReference type="SUPFAM" id="SSF57829">
    <property type="entry name" value="Zn-binding ribosomal proteins"/>
    <property type="match status" value="1"/>
</dbReference>
<evidence type="ECO:0000256" key="3">
    <source>
        <dbReference type="ARBA" id="ARBA00023274"/>
    </source>
</evidence>
<dbReference type="InterPro" id="IPR011332">
    <property type="entry name" value="Ribosomal_zn-bd"/>
</dbReference>
<dbReference type="GO" id="GO:0006412">
    <property type="term" value="P:translation"/>
    <property type="evidence" value="ECO:0007669"/>
    <property type="project" value="UniProtKB-UniRule"/>
</dbReference>
<sequence length="55" mass="6583">MAVRVPILFKCMGCKFQNYLSQRKIDKTITNKKLELKKFCKNCRKHVTHIEQKVD</sequence>
<dbReference type="GO" id="GO:1990904">
    <property type="term" value="C:ribonucleoprotein complex"/>
    <property type="evidence" value="ECO:0007669"/>
    <property type="project" value="UniProtKB-KW"/>
</dbReference>
<evidence type="ECO:0000256" key="5">
    <source>
        <dbReference type="HAMAP-Rule" id="MF_00294"/>
    </source>
</evidence>
<evidence type="ECO:0000256" key="4">
    <source>
        <dbReference type="ARBA" id="ARBA00035176"/>
    </source>
</evidence>
<evidence type="ECO:0000256" key="2">
    <source>
        <dbReference type="ARBA" id="ARBA00022980"/>
    </source>
</evidence>
<gene>
    <name evidence="5 6" type="primary">rpmG</name>
    <name evidence="6" type="ORF">MHM_05160</name>
</gene>
<dbReference type="GO" id="GO:0003735">
    <property type="term" value="F:structural constituent of ribosome"/>
    <property type="evidence" value="ECO:0007669"/>
    <property type="project" value="InterPro"/>
</dbReference>
<dbReference type="AlphaFoldDB" id="G8C3Y6"/>
<dbReference type="HAMAP" id="MF_00294">
    <property type="entry name" value="Ribosomal_bL33"/>
    <property type="match status" value="1"/>
</dbReference>
<dbReference type="EMBL" id="HE613254">
    <property type="protein sequence ID" value="CCE67034.1"/>
    <property type="molecule type" value="Genomic_DNA"/>
</dbReference>
<reference evidence="6" key="1">
    <citation type="submission" date="2011-11" db="EMBL/GenBank/DDBJ databases">
        <title>Complete genome sequence of Candidatus Mycoplasma haemominutum.</title>
        <authorList>
            <person name="Barker E.N."/>
            <person name="Darby A.C."/>
            <person name="Helps C.R."/>
            <person name="Peters I.R."/>
            <person name="Hughes M.A."/>
            <person name="Radford A.D."/>
            <person name="Novacco M."/>
            <person name="Boretti F."/>
            <person name="Hofmann-Lehmann R."/>
            <person name="Tasker S."/>
        </authorList>
    </citation>
    <scope>NUCLEOTIDE SEQUENCE</scope>
    <source>
        <strain evidence="6">Birmingham 1</strain>
    </source>
</reference>
<evidence type="ECO:0000256" key="1">
    <source>
        <dbReference type="ARBA" id="ARBA00007596"/>
    </source>
</evidence>
<dbReference type="KEGG" id="mhb:MHM_05160"/>
<dbReference type="Pfam" id="PF00471">
    <property type="entry name" value="Ribosomal_L33"/>
    <property type="match status" value="1"/>
</dbReference>
<accession>G8C3Y6</accession>
<dbReference type="NCBIfam" id="NF001764">
    <property type="entry name" value="PRK00504.1"/>
    <property type="match status" value="1"/>
</dbReference>
<dbReference type="InterPro" id="IPR038584">
    <property type="entry name" value="Ribosomal_bL33_sf"/>
</dbReference>
<dbReference type="GO" id="GO:0005737">
    <property type="term" value="C:cytoplasm"/>
    <property type="evidence" value="ECO:0007669"/>
    <property type="project" value="UniProtKB-ARBA"/>
</dbReference>
<dbReference type="InterPro" id="IPR001705">
    <property type="entry name" value="Ribosomal_bL33"/>
</dbReference>
<organism evidence="6">
    <name type="scientific">Candidatus Mycoplasma haematominutum 'Birmingham 1'</name>
    <dbReference type="NCBI Taxonomy" id="1116213"/>
    <lineage>
        <taxon>Bacteria</taxon>
        <taxon>Bacillati</taxon>
        <taxon>Mycoplasmatota</taxon>
        <taxon>Mollicutes</taxon>
        <taxon>Mycoplasmataceae</taxon>
        <taxon>Mycoplasma</taxon>
    </lineage>
</organism>
<dbReference type="PATRIC" id="fig|1116213.3.peg.558"/>